<organism evidence="1">
    <name type="scientific">Serratia fonticola</name>
    <dbReference type="NCBI Taxonomy" id="47917"/>
    <lineage>
        <taxon>Bacteria</taxon>
        <taxon>Pseudomonadati</taxon>
        <taxon>Pseudomonadota</taxon>
        <taxon>Gammaproteobacteria</taxon>
        <taxon>Enterobacterales</taxon>
        <taxon>Yersiniaceae</taxon>
        <taxon>Serratia</taxon>
    </lineage>
</organism>
<gene>
    <name evidence="1" type="ORF">NCTC12965_05204</name>
</gene>
<protein>
    <submittedName>
        <fullName evidence="1">Uncharacterized protein</fullName>
    </submittedName>
</protein>
<sequence length="38" mass="4365">MRSAEILPPIFRYLLCSSAHITEDGNTLLYALSHDRME</sequence>
<reference evidence="1" key="1">
    <citation type="submission" date="2019-05" db="EMBL/GenBank/DDBJ databases">
        <authorList>
            <consortium name="Pathogen Informatics"/>
        </authorList>
    </citation>
    <scope>NUCLEOTIDE SEQUENCE [LARGE SCALE GENOMIC DNA]</scope>
    <source>
        <strain evidence="1">NCTC12965</strain>
    </source>
</reference>
<dbReference type="AlphaFoldDB" id="A0A4U9VGJ6"/>
<evidence type="ECO:0000313" key="1">
    <source>
        <dbReference type="EMBL" id="VTR45183.1"/>
    </source>
</evidence>
<proteinExistence type="predicted"/>
<name>A0A4U9VGJ6_SERFO</name>
<accession>A0A4U9VGJ6</accession>
<dbReference type="EMBL" id="CABEEZ010000113">
    <property type="protein sequence ID" value="VTR45183.1"/>
    <property type="molecule type" value="Genomic_DNA"/>
</dbReference>